<dbReference type="PANTHER" id="PTHR17490">
    <property type="entry name" value="SUA5"/>
    <property type="match status" value="1"/>
</dbReference>
<evidence type="ECO:0000313" key="13">
    <source>
        <dbReference type="Proteomes" id="UP000044026"/>
    </source>
</evidence>
<dbReference type="PANTHER" id="PTHR17490:SF16">
    <property type="entry name" value="THREONYLCARBAMOYL-AMP SYNTHASE"/>
    <property type="match status" value="1"/>
</dbReference>
<dbReference type="Pfam" id="PF01300">
    <property type="entry name" value="Sua5_yciO_yrdC"/>
    <property type="match status" value="1"/>
</dbReference>
<keyword evidence="5" id="KW-0808">Transferase</keyword>
<dbReference type="InterPro" id="IPR006070">
    <property type="entry name" value="Sua5-like_dom"/>
</dbReference>
<dbReference type="GeneID" id="69581441"/>
<dbReference type="EC" id="2.7.7.87" evidence="3"/>
<comment type="catalytic activity">
    <reaction evidence="11">
        <text>L-threonine + hydrogencarbonate + ATP = L-threonylcarbamoyladenylate + diphosphate + H2O</text>
        <dbReference type="Rhea" id="RHEA:36407"/>
        <dbReference type="ChEBI" id="CHEBI:15377"/>
        <dbReference type="ChEBI" id="CHEBI:17544"/>
        <dbReference type="ChEBI" id="CHEBI:30616"/>
        <dbReference type="ChEBI" id="CHEBI:33019"/>
        <dbReference type="ChEBI" id="CHEBI:57926"/>
        <dbReference type="ChEBI" id="CHEBI:73682"/>
        <dbReference type="EC" id="2.7.7.87"/>
    </reaction>
</comment>
<evidence type="ECO:0000256" key="10">
    <source>
        <dbReference type="ARBA" id="ARBA00029774"/>
    </source>
</evidence>
<protein>
    <recommendedName>
        <fullName evidence="10">L-threonylcarbamoyladenylate synthase</fullName>
        <ecNumber evidence="3">2.7.7.87</ecNumber>
    </recommendedName>
    <alternativeName>
        <fullName evidence="10">L-threonylcarbamoyladenylate synthase</fullName>
    </alternativeName>
</protein>
<evidence type="ECO:0000313" key="12">
    <source>
        <dbReference type="EMBL" id="CEN36943.1"/>
    </source>
</evidence>
<keyword evidence="6" id="KW-0819">tRNA processing</keyword>
<dbReference type="Gene3D" id="3.90.870.10">
    <property type="entry name" value="DHBP synthase"/>
    <property type="match status" value="1"/>
</dbReference>
<dbReference type="PROSITE" id="PS51163">
    <property type="entry name" value="YRDC"/>
    <property type="match status" value="1"/>
</dbReference>
<dbReference type="GO" id="GO:0005524">
    <property type="term" value="F:ATP binding"/>
    <property type="evidence" value="ECO:0007669"/>
    <property type="project" value="UniProtKB-KW"/>
</dbReference>
<evidence type="ECO:0000256" key="8">
    <source>
        <dbReference type="ARBA" id="ARBA00022741"/>
    </source>
</evidence>
<evidence type="ECO:0000256" key="1">
    <source>
        <dbReference type="ARBA" id="ARBA00004496"/>
    </source>
</evidence>
<comment type="similarity">
    <text evidence="2">Belongs to the SUA5 family.</text>
</comment>
<evidence type="ECO:0000256" key="7">
    <source>
        <dbReference type="ARBA" id="ARBA00022695"/>
    </source>
</evidence>
<evidence type="ECO:0000256" key="5">
    <source>
        <dbReference type="ARBA" id="ARBA00022679"/>
    </source>
</evidence>
<dbReference type="EMBL" id="CDOE01000065">
    <property type="protein sequence ID" value="CEN36943.1"/>
    <property type="molecule type" value="Genomic_DNA"/>
</dbReference>
<evidence type="ECO:0000256" key="11">
    <source>
        <dbReference type="ARBA" id="ARBA00048366"/>
    </source>
</evidence>
<organism evidence="12 13">
    <name type="scientific">Capnocytophaga canimorsus</name>
    <dbReference type="NCBI Taxonomy" id="28188"/>
    <lineage>
        <taxon>Bacteria</taxon>
        <taxon>Pseudomonadati</taxon>
        <taxon>Bacteroidota</taxon>
        <taxon>Flavobacteriia</taxon>
        <taxon>Flavobacteriales</taxon>
        <taxon>Flavobacteriaceae</taxon>
        <taxon>Capnocytophaga</taxon>
    </lineage>
</organism>
<sequence length="186" mass="20872">MRKSVEKSVEILKKGGVILYPTDTVWGIGCDATNYDAVSRIFQVKQRSESKSLIILVNSEAMLKHYVAEIPTQILEFLQRAESPTTVIYQNPKNLASNVIAQDNSVAIRIVKDDFCQRLIAEFGKPIVSTSANISGESTPAHFGQIDPRIVNQMDFVVKYRQDDRQVASPSRLIRFSSEGKVEILR</sequence>
<dbReference type="AlphaFoldDB" id="A0A0B7HHB1"/>
<dbReference type="GO" id="GO:0000049">
    <property type="term" value="F:tRNA binding"/>
    <property type="evidence" value="ECO:0007669"/>
    <property type="project" value="TreeGrafter"/>
</dbReference>
<evidence type="ECO:0000256" key="9">
    <source>
        <dbReference type="ARBA" id="ARBA00022840"/>
    </source>
</evidence>
<dbReference type="InterPro" id="IPR050156">
    <property type="entry name" value="TC-AMP_synthase_SUA5"/>
</dbReference>
<dbReference type="NCBIfam" id="TIGR00057">
    <property type="entry name" value="L-threonylcarbamoyladenylate synthase"/>
    <property type="match status" value="1"/>
</dbReference>
<proteinExistence type="inferred from homology"/>
<dbReference type="GO" id="GO:0008033">
    <property type="term" value="P:tRNA processing"/>
    <property type="evidence" value="ECO:0007669"/>
    <property type="project" value="UniProtKB-KW"/>
</dbReference>
<keyword evidence="7" id="KW-0548">Nucleotidyltransferase</keyword>
<dbReference type="SUPFAM" id="SSF55821">
    <property type="entry name" value="YrdC/RibB"/>
    <property type="match status" value="1"/>
</dbReference>
<evidence type="ECO:0000256" key="4">
    <source>
        <dbReference type="ARBA" id="ARBA00022490"/>
    </source>
</evidence>
<gene>
    <name evidence="12" type="ORF">CCAN12_680033</name>
</gene>
<comment type="subcellular location">
    <subcellularLocation>
        <location evidence="1">Cytoplasm</location>
    </subcellularLocation>
</comment>
<evidence type="ECO:0000256" key="3">
    <source>
        <dbReference type="ARBA" id="ARBA00012584"/>
    </source>
</evidence>
<reference evidence="12 13" key="1">
    <citation type="submission" date="2015-01" db="EMBL/GenBank/DDBJ databases">
        <authorList>
            <person name="Xiang T."/>
            <person name="Song Y."/>
            <person name="Huang L."/>
            <person name="Wang B."/>
            <person name="Wu P."/>
        </authorList>
    </citation>
    <scope>NUCLEOTIDE SEQUENCE [LARGE SCALE GENOMIC DNA]</scope>
    <source>
        <strain evidence="12 13">Cc12</strain>
    </source>
</reference>
<dbReference type="GO" id="GO:0003725">
    <property type="term" value="F:double-stranded RNA binding"/>
    <property type="evidence" value="ECO:0007669"/>
    <property type="project" value="InterPro"/>
</dbReference>
<evidence type="ECO:0000256" key="6">
    <source>
        <dbReference type="ARBA" id="ARBA00022694"/>
    </source>
</evidence>
<keyword evidence="4" id="KW-0963">Cytoplasm</keyword>
<evidence type="ECO:0000256" key="2">
    <source>
        <dbReference type="ARBA" id="ARBA00007663"/>
    </source>
</evidence>
<dbReference type="Proteomes" id="UP000044026">
    <property type="component" value="Unassembled WGS sequence"/>
</dbReference>
<keyword evidence="9" id="KW-0067">ATP-binding</keyword>
<accession>A0A0B7HHB1</accession>
<dbReference type="GO" id="GO:0006450">
    <property type="term" value="P:regulation of translational fidelity"/>
    <property type="evidence" value="ECO:0007669"/>
    <property type="project" value="TreeGrafter"/>
</dbReference>
<dbReference type="GO" id="GO:0005737">
    <property type="term" value="C:cytoplasm"/>
    <property type="evidence" value="ECO:0007669"/>
    <property type="project" value="UniProtKB-SubCell"/>
</dbReference>
<name>A0A0B7HHB1_9FLAO</name>
<dbReference type="RefSeq" id="WP_042000430.1">
    <property type="nucleotide sequence ID" value="NZ_CP022382.1"/>
</dbReference>
<dbReference type="InterPro" id="IPR017945">
    <property type="entry name" value="DHBP_synth_RibB-like_a/b_dom"/>
</dbReference>
<dbReference type="GO" id="GO:0061710">
    <property type="term" value="F:L-threonylcarbamoyladenylate synthase"/>
    <property type="evidence" value="ECO:0007669"/>
    <property type="project" value="UniProtKB-EC"/>
</dbReference>
<keyword evidence="8" id="KW-0547">Nucleotide-binding</keyword>